<dbReference type="Pfam" id="PF13855">
    <property type="entry name" value="LRR_8"/>
    <property type="match status" value="1"/>
</dbReference>
<dbReference type="Pfam" id="PF12819">
    <property type="entry name" value="Malectin_like"/>
    <property type="match status" value="1"/>
</dbReference>
<dbReference type="Gene3D" id="3.80.10.10">
    <property type="entry name" value="Ribonuclease Inhibitor"/>
    <property type="match status" value="1"/>
</dbReference>
<reference evidence="9" key="2">
    <citation type="submission" date="2021-03" db="UniProtKB">
        <authorList>
            <consortium name="EnsemblPlants"/>
        </authorList>
    </citation>
    <scope>IDENTIFICATION</scope>
</reference>
<accession>A0A803N107</accession>
<dbReference type="Pfam" id="PF08263">
    <property type="entry name" value="LRRNT_2"/>
    <property type="match status" value="1"/>
</dbReference>
<dbReference type="OMA" id="GWKYMIR"/>
<dbReference type="GO" id="GO:0016020">
    <property type="term" value="C:membrane"/>
    <property type="evidence" value="ECO:0007669"/>
    <property type="project" value="UniProtKB-SubCell"/>
</dbReference>
<dbReference type="AlphaFoldDB" id="A0A803N107"/>
<dbReference type="RefSeq" id="XP_021717350.1">
    <property type="nucleotide sequence ID" value="XM_021861658.1"/>
</dbReference>
<dbReference type="InterPro" id="IPR013210">
    <property type="entry name" value="LRR_N_plant-typ"/>
</dbReference>
<feature type="domain" description="Leucine-rich repeat-containing N-terminal plant-type" evidence="7">
    <location>
        <begin position="358"/>
        <end position="390"/>
    </location>
</feature>
<dbReference type="PANTHER" id="PTHR45631">
    <property type="entry name" value="OS07G0107800 PROTEIN-RELATED"/>
    <property type="match status" value="1"/>
</dbReference>
<name>A0A803N107_CHEQI</name>
<dbReference type="KEGG" id="cqi:110685181"/>
<dbReference type="FunFam" id="3.80.10.10:FF:000400">
    <property type="entry name" value="Nuclear pore complex protein NUP107"/>
    <property type="match status" value="1"/>
</dbReference>
<dbReference type="Gene3D" id="2.60.120.430">
    <property type="entry name" value="Galactose-binding lectin"/>
    <property type="match status" value="2"/>
</dbReference>
<evidence type="ECO:0000256" key="1">
    <source>
        <dbReference type="ARBA" id="ARBA00004167"/>
    </source>
</evidence>
<evidence type="ECO:0000313" key="10">
    <source>
        <dbReference type="Proteomes" id="UP000596660"/>
    </source>
</evidence>
<dbReference type="EnsemblPlants" id="AUR62038641-RA">
    <property type="protein sequence ID" value="AUR62038641-RA:cds"/>
    <property type="gene ID" value="AUR62038641"/>
</dbReference>
<dbReference type="SMR" id="A0A803N107"/>
<keyword evidence="3 6" id="KW-0732">Signal</keyword>
<dbReference type="Proteomes" id="UP000596660">
    <property type="component" value="Unplaced"/>
</dbReference>
<keyword evidence="2" id="KW-0433">Leucine-rich repeat</keyword>
<comment type="subcellular location">
    <subcellularLocation>
        <location evidence="1">Membrane</location>
        <topology evidence="1">Single-pass membrane protein</topology>
    </subcellularLocation>
</comment>
<feature type="domain" description="Malectin-like" evidence="8">
    <location>
        <begin position="25"/>
        <end position="343"/>
    </location>
</feature>
<dbReference type="InterPro" id="IPR001611">
    <property type="entry name" value="Leu-rich_rpt"/>
</dbReference>
<dbReference type="InterPro" id="IPR024788">
    <property type="entry name" value="Malectin-like_Carb-bd_dom"/>
</dbReference>
<dbReference type="PANTHER" id="PTHR45631:SF3">
    <property type="entry name" value="OS05G0393100 PROTEIN"/>
    <property type="match status" value="1"/>
</dbReference>
<proteinExistence type="predicted"/>
<gene>
    <name evidence="9" type="primary">LOC110685181</name>
</gene>
<evidence type="ECO:0000259" key="8">
    <source>
        <dbReference type="Pfam" id="PF12819"/>
    </source>
</evidence>
<protein>
    <submittedName>
        <fullName evidence="9">Uncharacterized protein</fullName>
    </submittedName>
</protein>
<evidence type="ECO:0000256" key="3">
    <source>
        <dbReference type="ARBA" id="ARBA00022729"/>
    </source>
</evidence>
<organism evidence="9 10">
    <name type="scientific">Chenopodium quinoa</name>
    <name type="common">Quinoa</name>
    <dbReference type="NCBI Taxonomy" id="63459"/>
    <lineage>
        <taxon>Eukaryota</taxon>
        <taxon>Viridiplantae</taxon>
        <taxon>Streptophyta</taxon>
        <taxon>Embryophyta</taxon>
        <taxon>Tracheophyta</taxon>
        <taxon>Spermatophyta</taxon>
        <taxon>Magnoliopsida</taxon>
        <taxon>eudicotyledons</taxon>
        <taxon>Gunneridae</taxon>
        <taxon>Pentapetalae</taxon>
        <taxon>Caryophyllales</taxon>
        <taxon>Chenopodiaceae</taxon>
        <taxon>Chenopodioideae</taxon>
        <taxon>Atripliceae</taxon>
        <taxon>Chenopodium</taxon>
    </lineage>
</organism>
<evidence type="ECO:0000256" key="2">
    <source>
        <dbReference type="ARBA" id="ARBA00022614"/>
    </source>
</evidence>
<keyword evidence="5" id="KW-0472">Membrane</keyword>
<feature type="chain" id="PRO_5031252881" evidence="6">
    <location>
        <begin position="18"/>
        <end position="511"/>
    </location>
</feature>
<evidence type="ECO:0000256" key="5">
    <source>
        <dbReference type="ARBA" id="ARBA00023136"/>
    </source>
</evidence>
<feature type="signal peptide" evidence="6">
    <location>
        <begin position="1"/>
        <end position="17"/>
    </location>
</feature>
<keyword evidence="4" id="KW-0677">Repeat</keyword>
<evidence type="ECO:0000313" key="9">
    <source>
        <dbReference type="EnsemblPlants" id="AUR62038641-RA:cds"/>
    </source>
</evidence>
<dbReference type="InterPro" id="IPR032675">
    <property type="entry name" value="LRR_dom_sf"/>
</dbReference>
<dbReference type="SUPFAM" id="SSF52058">
    <property type="entry name" value="L domain-like"/>
    <property type="match status" value="1"/>
</dbReference>
<dbReference type="GeneID" id="110685181"/>
<evidence type="ECO:0000256" key="4">
    <source>
        <dbReference type="ARBA" id="ARBA00022737"/>
    </source>
</evidence>
<keyword evidence="10" id="KW-1185">Reference proteome</keyword>
<reference evidence="9" key="1">
    <citation type="journal article" date="2017" name="Nature">
        <title>The genome of Chenopodium quinoa.</title>
        <authorList>
            <person name="Jarvis D.E."/>
            <person name="Ho Y.S."/>
            <person name="Lightfoot D.J."/>
            <person name="Schmoeckel S.M."/>
            <person name="Li B."/>
            <person name="Borm T.J.A."/>
            <person name="Ohyanagi H."/>
            <person name="Mineta K."/>
            <person name="Michell C.T."/>
            <person name="Saber N."/>
            <person name="Kharbatia N.M."/>
            <person name="Rupper R.R."/>
            <person name="Sharp A.R."/>
            <person name="Dally N."/>
            <person name="Boughton B.A."/>
            <person name="Woo Y.H."/>
            <person name="Gao G."/>
            <person name="Schijlen E.G.W.M."/>
            <person name="Guo X."/>
            <person name="Momin A.A."/>
            <person name="Negrao S."/>
            <person name="Al-Babili S."/>
            <person name="Gehring C."/>
            <person name="Roessner U."/>
            <person name="Jung C."/>
            <person name="Murphy K."/>
            <person name="Arold S.T."/>
            <person name="Gojobori T."/>
            <person name="van der Linden C.G."/>
            <person name="van Loo E.N."/>
            <person name="Jellen E.N."/>
            <person name="Maughan P.J."/>
            <person name="Tester M."/>
        </authorList>
    </citation>
    <scope>NUCLEOTIDE SEQUENCE [LARGE SCALE GENOMIC DNA]</scope>
    <source>
        <strain evidence="9">cv. PI 614886</strain>
    </source>
</reference>
<dbReference type="OrthoDB" id="1394818at2759"/>
<evidence type="ECO:0000256" key="6">
    <source>
        <dbReference type="SAM" id="SignalP"/>
    </source>
</evidence>
<dbReference type="Gramene" id="AUR62038641-RA">
    <property type="protein sequence ID" value="AUR62038641-RA:cds"/>
    <property type="gene ID" value="AUR62038641"/>
</dbReference>
<evidence type="ECO:0000259" key="7">
    <source>
        <dbReference type="Pfam" id="PF08263"/>
    </source>
</evidence>
<sequence>MSFSLLLLLLFLPSSLSLAPYSFYINCGGSSVINYNGHLWVPDSDFISVGENKTVLYSGVLPLLSTVRSFARERNTHKKFCYQIGPVIRNANYMVRTSYFYGGVNGKKNPPVFDQIVDNNLWGLVNTTKEYDHSMTSYYEGVFQTVGKTMSVCIGVNELTDSDPFISAIELVLLESSVYNSTDFGKVGLSLVARNNFGYTKSIVRSPDDRFDRFWEPFGPHQAAARAPNVSVSGFWNLPPAKIFETHLTVSAGPMDLQWPALPLPSSTYYIALYFADDRASSRRAFDISINNVPYVRNLSVTPSGVAVFATKWPLDGLTRLRFTPVDGSDASPLINGGEIFDVLSLGNRTLVHDVIMLERIKSSFLNPPEDWSGDPCFPVGYSWTGITCSNGTRIRIVSINLMHMGLQGSLPPEVANLTALNTLMLGNNSLSGPIPSSLGTLNHLKILSLENNRFSGTIPSSLARIRSLRELHVENNNLNGTVPKSLLQKPGLQFSFTPGNSFSQSAGQNT</sequence>